<evidence type="ECO:0000256" key="1">
    <source>
        <dbReference type="SAM" id="MobiDB-lite"/>
    </source>
</evidence>
<dbReference type="AlphaFoldDB" id="A0A9N9ND77"/>
<accession>A0A9N9ND77</accession>
<feature type="region of interest" description="Disordered" evidence="1">
    <location>
        <begin position="70"/>
        <end position="118"/>
    </location>
</feature>
<dbReference type="Proteomes" id="UP000789342">
    <property type="component" value="Unassembled WGS sequence"/>
</dbReference>
<sequence>NTVFVSFKQVTTSSSPSSLSHTQASLSINNQKSNIQTNLNDFFLYQERNNLAPNIRETIARKFNLEKIYNAPSYPSPNTPVQDDDLENSTLYSPPVPNKKTTSSQIPKKIPSSSPLPIDQQITNISNLAPISNVIPASHAISAAPESTNTVSASSNVAPIPNDLQSTVAMSNNYDKSGSTIRPTSPCSDNDISMVSLDQPISIGNSSSLAEFNRQVQEKLVNIQENIPLIEATQQIQTLIKQAEINFQMRQT</sequence>
<organism evidence="2 3">
    <name type="scientific">Acaulospora morrowiae</name>
    <dbReference type="NCBI Taxonomy" id="94023"/>
    <lineage>
        <taxon>Eukaryota</taxon>
        <taxon>Fungi</taxon>
        <taxon>Fungi incertae sedis</taxon>
        <taxon>Mucoromycota</taxon>
        <taxon>Glomeromycotina</taxon>
        <taxon>Glomeromycetes</taxon>
        <taxon>Diversisporales</taxon>
        <taxon>Acaulosporaceae</taxon>
        <taxon>Acaulospora</taxon>
    </lineage>
</organism>
<dbReference type="EMBL" id="CAJVPV010023599">
    <property type="protein sequence ID" value="CAG8724193.1"/>
    <property type="molecule type" value="Genomic_DNA"/>
</dbReference>
<feature type="compositionally biased region" description="Low complexity" evidence="1">
    <location>
        <begin position="103"/>
        <end position="118"/>
    </location>
</feature>
<name>A0A9N9ND77_9GLOM</name>
<gene>
    <name evidence="2" type="ORF">AMORRO_LOCUS13538</name>
</gene>
<feature type="non-terminal residue" evidence="2">
    <location>
        <position position="1"/>
    </location>
</feature>
<proteinExistence type="predicted"/>
<reference evidence="2" key="1">
    <citation type="submission" date="2021-06" db="EMBL/GenBank/DDBJ databases">
        <authorList>
            <person name="Kallberg Y."/>
            <person name="Tangrot J."/>
            <person name="Rosling A."/>
        </authorList>
    </citation>
    <scope>NUCLEOTIDE SEQUENCE</scope>
    <source>
        <strain evidence="2">CL551</strain>
    </source>
</reference>
<evidence type="ECO:0000313" key="2">
    <source>
        <dbReference type="EMBL" id="CAG8724193.1"/>
    </source>
</evidence>
<comment type="caution">
    <text evidence="2">The sequence shown here is derived from an EMBL/GenBank/DDBJ whole genome shotgun (WGS) entry which is preliminary data.</text>
</comment>
<protein>
    <submittedName>
        <fullName evidence="2">18769_t:CDS:1</fullName>
    </submittedName>
</protein>
<keyword evidence="3" id="KW-1185">Reference proteome</keyword>
<feature type="non-terminal residue" evidence="2">
    <location>
        <position position="252"/>
    </location>
</feature>
<evidence type="ECO:0000313" key="3">
    <source>
        <dbReference type="Proteomes" id="UP000789342"/>
    </source>
</evidence>